<dbReference type="GO" id="GO:0016020">
    <property type="term" value="C:membrane"/>
    <property type="evidence" value="ECO:0007669"/>
    <property type="project" value="UniProtKB-SubCell"/>
</dbReference>
<evidence type="ECO:0000256" key="9">
    <source>
        <dbReference type="ARBA" id="ARBA00023049"/>
    </source>
</evidence>
<accession>A0A0B2K0I3</accession>
<dbReference type="Pfam" id="PF17820">
    <property type="entry name" value="PDZ_6"/>
    <property type="match status" value="1"/>
</dbReference>
<dbReference type="SUPFAM" id="SSF50156">
    <property type="entry name" value="PDZ domain-like"/>
    <property type="match status" value="1"/>
</dbReference>
<dbReference type="InterPro" id="IPR004387">
    <property type="entry name" value="Pept_M50_Zn"/>
</dbReference>
<keyword evidence="9 11" id="KW-0482">Metalloprotease</keyword>
<dbReference type="EC" id="3.4.24.-" evidence="11"/>
<keyword evidence="8 11" id="KW-1133">Transmembrane helix</keyword>
<evidence type="ECO:0000256" key="4">
    <source>
        <dbReference type="ARBA" id="ARBA00022670"/>
    </source>
</evidence>
<evidence type="ECO:0000256" key="8">
    <source>
        <dbReference type="ARBA" id="ARBA00022989"/>
    </source>
</evidence>
<dbReference type="SMART" id="SM00228">
    <property type="entry name" value="PDZ"/>
    <property type="match status" value="1"/>
</dbReference>
<keyword evidence="7 11" id="KW-0862">Zinc</keyword>
<evidence type="ECO:0000256" key="7">
    <source>
        <dbReference type="ARBA" id="ARBA00022833"/>
    </source>
</evidence>
<feature type="transmembrane region" description="Helical" evidence="11">
    <location>
        <begin position="317"/>
        <end position="338"/>
    </location>
</feature>
<comment type="subcellular location">
    <subcellularLocation>
        <location evidence="2">Membrane</location>
        <topology evidence="2">Multi-pass membrane protein</topology>
    </subcellularLocation>
</comment>
<dbReference type="InterPro" id="IPR001478">
    <property type="entry name" value="PDZ"/>
</dbReference>
<dbReference type="EMBL" id="JSCE01000108">
    <property type="protein sequence ID" value="KHM52331.1"/>
    <property type="molecule type" value="Genomic_DNA"/>
</dbReference>
<dbReference type="InterPro" id="IPR008915">
    <property type="entry name" value="Peptidase_M50"/>
</dbReference>
<dbReference type="Proteomes" id="UP000030993">
    <property type="component" value="Unassembled WGS sequence"/>
</dbReference>
<comment type="caution">
    <text evidence="13">The sequence shown here is derived from an EMBL/GenBank/DDBJ whole genome shotgun (WGS) entry which is preliminary data.</text>
</comment>
<evidence type="ECO:0000256" key="1">
    <source>
        <dbReference type="ARBA" id="ARBA00001947"/>
    </source>
</evidence>
<dbReference type="GO" id="GO:0006508">
    <property type="term" value="P:proteolysis"/>
    <property type="evidence" value="ECO:0007669"/>
    <property type="project" value="UniProtKB-KW"/>
</dbReference>
<keyword evidence="10 11" id="KW-0472">Membrane</keyword>
<keyword evidence="14" id="KW-1185">Reference proteome</keyword>
<dbReference type="PANTHER" id="PTHR42837">
    <property type="entry name" value="REGULATOR OF SIGMA-E PROTEASE RSEP"/>
    <property type="match status" value="1"/>
</dbReference>
<evidence type="ECO:0000256" key="11">
    <source>
        <dbReference type="RuleBase" id="RU362031"/>
    </source>
</evidence>
<dbReference type="PROSITE" id="PS50106">
    <property type="entry name" value="PDZ"/>
    <property type="match status" value="1"/>
</dbReference>
<feature type="domain" description="PDZ" evidence="12">
    <location>
        <begin position="120"/>
        <end position="158"/>
    </location>
</feature>
<dbReference type="CDD" id="cd23081">
    <property type="entry name" value="cpPDZ_EcRseP-like"/>
    <property type="match status" value="1"/>
</dbReference>
<proteinExistence type="inferred from homology"/>
<dbReference type="Gene3D" id="2.30.42.10">
    <property type="match status" value="1"/>
</dbReference>
<comment type="similarity">
    <text evidence="3 11">Belongs to the peptidase M50B family.</text>
</comment>
<dbReference type="InterPro" id="IPR041489">
    <property type="entry name" value="PDZ_6"/>
</dbReference>
<gene>
    <name evidence="13" type="ORF">NZ47_05470</name>
</gene>
<organism evidence="13 14">
    <name type="scientific">Anaerovibrio lipolyticus</name>
    <dbReference type="NCBI Taxonomy" id="82374"/>
    <lineage>
        <taxon>Bacteria</taxon>
        <taxon>Bacillati</taxon>
        <taxon>Bacillota</taxon>
        <taxon>Negativicutes</taxon>
        <taxon>Selenomonadales</taxon>
        <taxon>Selenomonadaceae</taxon>
        <taxon>Anaerovibrio</taxon>
    </lineage>
</organism>
<dbReference type="Pfam" id="PF02163">
    <property type="entry name" value="Peptidase_M50"/>
    <property type="match status" value="1"/>
</dbReference>
<protein>
    <recommendedName>
        <fullName evidence="11">Zinc metalloprotease</fullName>
        <ecNumber evidence="11">3.4.24.-</ecNumber>
    </recommendedName>
</protein>
<evidence type="ECO:0000313" key="14">
    <source>
        <dbReference type="Proteomes" id="UP000030993"/>
    </source>
</evidence>
<comment type="cofactor">
    <cofactor evidence="1 11">
        <name>Zn(2+)</name>
        <dbReference type="ChEBI" id="CHEBI:29105"/>
    </cofactor>
</comment>
<name>A0A0B2K0I3_9FIRM</name>
<dbReference type="STRING" id="82374.NZ47_05470"/>
<dbReference type="eggNOG" id="COG0750">
    <property type="taxonomic scope" value="Bacteria"/>
</dbReference>
<dbReference type="PANTHER" id="PTHR42837:SF2">
    <property type="entry name" value="MEMBRANE METALLOPROTEASE ARASP2, CHLOROPLASTIC-RELATED"/>
    <property type="match status" value="1"/>
</dbReference>
<reference evidence="13 14" key="1">
    <citation type="journal article" date="2013" name="PLoS ONE">
        <title>Identification and characterization of three novel lipases belonging to families II and V from Anaerovibrio lipolyticus 5ST.</title>
        <authorList>
            <person name="Prive F."/>
            <person name="Kaderbhai N.N."/>
            <person name="Girdwood S."/>
            <person name="Worgan H.J."/>
            <person name="Pinloche E."/>
            <person name="Scollan N.D."/>
            <person name="Huws S.A."/>
            <person name="Newbold C.J."/>
        </authorList>
    </citation>
    <scope>NUCLEOTIDE SEQUENCE [LARGE SCALE GENOMIC DNA]</scope>
    <source>
        <strain evidence="13 14">5S</strain>
    </source>
</reference>
<evidence type="ECO:0000313" key="13">
    <source>
        <dbReference type="EMBL" id="KHM52331.1"/>
    </source>
</evidence>
<keyword evidence="4" id="KW-0645">Protease</keyword>
<feature type="transmembrane region" description="Helical" evidence="11">
    <location>
        <begin position="95"/>
        <end position="119"/>
    </location>
</feature>
<dbReference type="RefSeq" id="WP_027396394.1">
    <property type="nucleotide sequence ID" value="NZ_JSCE01000108.1"/>
</dbReference>
<evidence type="ECO:0000256" key="6">
    <source>
        <dbReference type="ARBA" id="ARBA00022801"/>
    </source>
</evidence>
<dbReference type="AlphaFoldDB" id="A0A0B2K0I3"/>
<keyword evidence="5 11" id="KW-0812">Transmembrane</keyword>
<dbReference type="CDD" id="cd06163">
    <property type="entry name" value="S2P-M50_PDZ_RseP-like"/>
    <property type="match status" value="1"/>
</dbReference>
<evidence type="ECO:0000256" key="3">
    <source>
        <dbReference type="ARBA" id="ARBA00007931"/>
    </source>
</evidence>
<evidence type="ECO:0000259" key="12">
    <source>
        <dbReference type="PROSITE" id="PS50106"/>
    </source>
</evidence>
<evidence type="ECO:0000256" key="2">
    <source>
        <dbReference type="ARBA" id="ARBA00004141"/>
    </source>
</evidence>
<dbReference type="GO" id="GO:0046872">
    <property type="term" value="F:metal ion binding"/>
    <property type="evidence" value="ECO:0007669"/>
    <property type="project" value="UniProtKB-KW"/>
</dbReference>
<dbReference type="InterPro" id="IPR036034">
    <property type="entry name" value="PDZ_sf"/>
</dbReference>
<evidence type="ECO:0000256" key="5">
    <source>
        <dbReference type="ARBA" id="ARBA00022692"/>
    </source>
</evidence>
<evidence type="ECO:0000256" key="10">
    <source>
        <dbReference type="ARBA" id="ARBA00023136"/>
    </source>
</evidence>
<dbReference type="GO" id="GO:0004222">
    <property type="term" value="F:metalloendopeptidase activity"/>
    <property type="evidence" value="ECO:0007669"/>
    <property type="project" value="InterPro"/>
</dbReference>
<keyword evidence="6 11" id="KW-0378">Hydrolase</keyword>
<keyword evidence="11" id="KW-0479">Metal-binding</keyword>
<sequence length="343" mass="37022">MLLTIVSAVFVFGLLVLVHEWGHFITAKMTGMRVDEFAIGFGPKLLDWRKGETLYAIRAIPLGGYNKIAGMDLDEEENDAGERAYYRRPVWARMIVILAGSFMNFVLPVVLFFLIFAFAGIQTPNTEPIVGGVMTGAPAESAGLMAGDKIITINGQQVTEWKDISTLLSDGAGKPYEVTYQRGEDIGKTTVIPMEDEATKRVVIGIQGTLVTQNVSIGEAASLSVEKTVTIIKSMLGALVLLFTQEGASAELSGPIGVAQMAGEVAQHGFIPLLNFAAFLSLNLGIVNLLPVPALDGGHFVTLCIEAVRGKQMSKQVMYYIQTVGVVLLISLMIFATFNDVTR</sequence>
<dbReference type="NCBIfam" id="TIGR00054">
    <property type="entry name" value="RIP metalloprotease RseP"/>
    <property type="match status" value="1"/>
</dbReference>